<dbReference type="EMBL" id="AWXR01000009">
    <property type="protein sequence ID" value="ERM83821.1"/>
    <property type="molecule type" value="Genomic_DNA"/>
</dbReference>
<proteinExistence type="predicted"/>
<sequence length="41" mass="4916">MGKIFLYRASLIPFLQPWDFYPLRDEKLPKIGSKDVFNQDQ</sequence>
<evidence type="ECO:0000313" key="2">
    <source>
        <dbReference type="Proteomes" id="UP000016843"/>
    </source>
</evidence>
<protein>
    <submittedName>
        <fullName evidence="1">Uncharacterized protein</fullName>
    </submittedName>
</protein>
<organism evidence="1 2">
    <name type="scientific">Rhodonellum psychrophilum GCM71 = DSM 17998</name>
    <dbReference type="NCBI Taxonomy" id="1123057"/>
    <lineage>
        <taxon>Bacteria</taxon>
        <taxon>Pseudomonadati</taxon>
        <taxon>Bacteroidota</taxon>
        <taxon>Cytophagia</taxon>
        <taxon>Cytophagales</taxon>
        <taxon>Cytophagaceae</taxon>
        <taxon>Rhodonellum</taxon>
    </lineage>
</organism>
<comment type="caution">
    <text evidence="1">The sequence shown here is derived from an EMBL/GenBank/DDBJ whole genome shotgun (WGS) entry which is preliminary data.</text>
</comment>
<name>U5C4I2_9BACT</name>
<keyword evidence="2" id="KW-1185">Reference proteome</keyword>
<dbReference type="AlphaFoldDB" id="U5C4I2"/>
<dbReference type="Proteomes" id="UP000016843">
    <property type="component" value="Unassembled WGS sequence"/>
</dbReference>
<reference evidence="1 2" key="1">
    <citation type="journal article" date="2013" name="Genome Announc.">
        <title>Draft Genome Sequence of the Psychrophilic and Alkaliphilic Rhodonellum psychrophilum Strain GCM71T.</title>
        <authorList>
            <person name="Hauptmann A.L."/>
            <person name="Glaring M.A."/>
            <person name="Hallin P.F."/>
            <person name="Prieme A."/>
            <person name="Stougaard P."/>
        </authorList>
    </citation>
    <scope>NUCLEOTIDE SEQUENCE [LARGE SCALE GENOMIC DNA]</scope>
    <source>
        <strain evidence="1 2">GCM71</strain>
    </source>
</reference>
<evidence type="ECO:0000313" key="1">
    <source>
        <dbReference type="EMBL" id="ERM83821.1"/>
    </source>
</evidence>
<gene>
    <name evidence="1" type="ORF">P872_02045</name>
</gene>
<accession>U5C4I2</accession>